<keyword evidence="4" id="KW-1185">Reference proteome</keyword>
<dbReference type="Proteomes" id="UP000199622">
    <property type="component" value="Unassembled WGS sequence"/>
</dbReference>
<reference evidence="4" key="1">
    <citation type="submission" date="2016-10" db="EMBL/GenBank/DDBJ databases">
        <authorList>
            <person name="Varghese N."/>
            <person name="Submissions S."/>
        </authorList>
    </citation>
    <scope>NUCLEOTIDE SEQUENCE [LARGE SCALE GENOMIC DNA]</scope>
    <source>
        <strain evidence="4">DSM 44544</strain>
    </source>
</reference>
<feature type="region of interest" description="Disordered" evidence="1">
    <location>
        <begin position="201"/>
        <end position="220"/>
    </location>
</feature>
<sequence length="220" mass="23311">MRGPALKPSRGNLAMPIAASRHRTESLLDAAVAYAELGWPVLPGPVCDGLASWHPVTVEPLGCCEPTADDEQATTDLTVIAEWWALYPRIILTAVGELFDVLRVPTPAASQITGLMSLPVGPVALAADGVRFFIERGAALAPELTKVHGVELLRPGGLTPLPPSRVKPGVVSWWISPTATKGRLGDAVRIQAALIEFMRAGTHARTTNPGRRDGEPVGRA</sequence>
<dbReference type="SMART" id="SM00943">
    <property type="entry name" value="Prim-Pol"/>
    <property type="match status" value="1"/>
</dbReference>
<dbReference type="EMBL" id="FNSO01000003">
    <property type="protein sequence ID" value="SEB47614.1"/>
    <property type="molecule type" value="Genomic_DNA"/>
</dbReference>
<evidence type="ECO:0000313" key="4">
    <source>
        <dbReference type="Proteomes" id="UP000199622"/>
    </source>
</evidence>
<protein>
    <submittedName>
        <fullName evidence="3">Bifunctional DNA primase/polymerase, N-terminal</fullName>
    </submittedName>
</protein>
<evidence type="ECO:0000256" key="1">
    <source>
        <dbReference type="SAM" id="MobiDB-lite"/>
    </source>
</evidence>
<dbReference type="InterPro" id="IPR015330">
    <property type="entry name" value="DNA_primase/pol_bifunc_N"/>
</dbReference>
<proteinExistence type="predicted"/>
<dbReference type="STRING" id="208445.SAMN04489727_2048"/>
<dbReference type="AlphaFoldDB" id="A0A1H4JMR9"/>
<evidence type="ECO:0000259" key="2">
    <source>
        <dbReference type="SMART" id="SM00943"/>
    </source>
</evidence>
<evidence type="ECO:0000313" key="3">
    <source>
        <dbReference type="EMBL" id="SEB47614.1"/>
    </source>
</evidence>
<dbReference type="Pfam" id="PF09250">
    <property type="entry name" value="Prim-Pol"/>
    <property type="match status" value="1"/>
</dbReference>
<name>A0A1H4JMR9_9PSEU</name>
<accession>A0A1H4JMR9</accession>
<feature type="domain" description="DNA primase/polymerase bifunctional N-terminal" evidence="2">
    <location>
        <begin position="31"/>
        <end position="194"/>
    </location>
</feature>
<organism evidence="3 4">
    <name type="scientific">Amycolatopsis tolypomycina</name>
    <dbReference type="NCBI Taxonomy" id="208445"/>
    <lineage>
        <taxon>Bacteria</taxon>
        <taxon>Bacillati</taxon>
        <taxon>Actinomycetota</taxon>
        <taxon>Actinomycetes</taxon>
        <taxon>Pseudonocardiales</taxon>
        <taxon>Pseudonocardiaceae</taxon>
        <taxon>Amycolatopsis</taxon>
    </lineage>
</organism>
<gene>
    <name evidence="3" type="ORF">SAMN04489727_2048</name>
</gene>
<feature type="compositionally biased region" description="Basic and acidic residues" evidence="1">
    <location>
        <begin position="210"/>
        <end position="220"/>
    </location>
</feature>